<proteinExistence type="predicted"/>
<gene>
    <name evidence="2" type="ORF">DY000_02027156</name>
</gene>
<comment type="caution">
    <text evidence="2">The sequence shown here is derived from an EMBL/GenBank/DDBJ whole genome shotgun (WGS) entry which is preliminary data.</text>
</comment>
<dbReference type="Proteomes" id="UP000266723">
    <property type="component" value="Unassembled WGS sequence"/>
</dbReference>
<keyword evidence="1" id="KW-0472">Membrane</keyword>
<protein>
    <submittedName>
        <fullName evidence="2">Uncharacterized protein</fullName>
    </submittedName>
</protein>
<evidence type="ECO:0000256" key="1">
    <source>
        <dbReference type="SAM" id="Phobius"/>
    </source>
</evidence>
<keyword evidence="1" id="KW-1133">Transmembrane helix</keyword>
<dbReference type="EMBL" id="QGKV02000299">
    <property type="protein sequence ID" value="KAF3593772.1"/>
    <property type="molecule type" value="Genomic_DNA"/>
</dbReference>
<reference evidence="2 3" key="1">
    <citation type="journal article" date="2020" name="BMC Genomics">
        <title>Intraspecific diversification of the crop wild relative Brassica cretica Lam. using demographic model selection.</title>
        <authorList>
            <person name="Kioukis A."/>
            <person name="Michalopoulou V.A."/>
            <person name="Briers L."/>
            <person name="Pirintsos S."/>
            <person name="Studholme D.J."/>
            <person name="Pavlidis P."/>
            <person name="Sarris P.F."/>
        </authorList>
    </citation>
    <scope>NUCLEOTIDE SEQUENCE [LARGE SCALE GENOMIC DNA]</scope>
    <source>
        <strain evidence="3">cv. PFS-1207/04</strain>
    </source>
</reference>
<accession>A0ABQ7E9U2</accession>
<sequence length="246" mass="29115">MHGSAWKDLISFVQSSNRFEIPFPESSIQFPMNRQRFDLQAERIELLEKATNILALRMMHEPTKPELIFISELDFIKTVVKKVDQIFAKSPPNEIFDKSQLHLSKTLEALNLERSYFRGFMHGSAWKDLISFVQSSNRFEIPFPESSIQFPMNRQRFDLQAERIELLEKATNILALRMMHEPTKPELIFSNWDKLDDEMKKYIFHSAHKKIKMIKIYNVVFDCLSVVFSFFFSLHLCLWVYDSTGY</sequence>
<name>A0ABQ7E9U2_BRACR</name>
<organism evidence="2 3">
    <name type="scientific">Brassica cretica</name>
    <name type="common">Mustard</name>
    <dbReference type="NCBI Taxonomy" id="69181"/>
    <lineage>
        <taxon>Eukaryota</taxon>
        <taxon>Viridiplantae</taxon>
        <taxon>Streptophyta</taxon>
        <taxon>Embryophyta</taxon>
        <taxon>Tracheophyta</taxon>
        <taxon>Spermatophyta</taxon>
        <taxon>Magnoliopsida</taxon>
        <taxon>eudicotyledons</taxon>
        <taxon>Gunneridae</taxon>
        <taxon>Pentapetalae</taxon>
        <taxon>rosids</taxon>
        <taxon>malvids</taxon>
        <taxon>Brassicales</taxon>
        <taxon>Brassicaceae</taxon>
        <taxon>Brassiceae</taxon>
        <taxon>Brassica</taxon>
    </lineage>
</organism>
<evidence type="ECO:0000313" key="3">
    <source>
        <dbReference type="Proteomes" id="UP000266723"/>
    </source>
</evidence>
<evidence type="ECO:0000313" key="2">
    <source>
        <dbReference type="EMBL" id="KAF3593772.1"/>
    </source>
</evidence>
<keyword evidence="3" id="KW-1185">Reference proteome</keyword>
<feature type="transmembrane region" description="Helical" evidence="1">
    <location>
        <begin position="219"/>
        <end position="241"/>
    </location>
</feature>
<keyword evidence="1" id="KW-0812">Transmembrane</keyword>